<dbReference type="AlphaFoldDB" id="A0AA35JHW1"/>
<evidence type="ECO:0000313" key="1">
    <source>
        <dbReference type="EMBL" id="CAI4060966.1"/>
    </source>
</evidence>
<organism evidence="1 2">
    <name type="scientific">Saccharomyces uvarum</name>
    <name type="common">Yeast</name>
    <name type="synonym">Saccharomyces bayanus var. uvarum</name>
    <dbReference type="NCBI Taxonomy" id="230603"/>
    <lineage>
        <taxon>Eukaryota</taxon>
        <taxon>Fungi</taxon>
        <taxon>Dikarya</taxon>
        <taxon>Ascomycota</taxon>
        <taxon>Saccharomycotina</taxon>
        <taxon>Saccharomycetes</taxon>
        <taxon>Saccharomycetales</taxon>
        <taxon>Saccharomycetaceae</taxon>
        <taxon>Saccharomyces</taxon>
    </lineage>
</organism>
<sequence>MRPFSRGSSSFYFVNDDNLRCIVQLIEHTIEMKIKISIEISLSLLSEHYKRNETCISNMLIIGDGAERRSHCRGILYLLKYGLGHIAEAARALFTCLRSWSSCSNQSGPICLLASVLDRPVRV</sequence>
<dbReference type="EMBL" id="OX365917">
    <property type="protein sequence ID" value="CAI4060966.1"/>
    <property type="molecule type" value="Genomic_DNA"/>
</dbReference>
<reference evidence="1" key="1">
    <citation type="submission" date="2022-10" db="EMBL/GenBank/DDBJ databases">
        <authorList>
            <person name="Byrne P K."/>
        </authorList>
    </citation>
    <scope>NUCLEOTIDE SEQUENCE</scope>
    <source>
        <strain evidence="1">CBS7001</strain>
    </source>
</reference>
<accession>A0AA35JHW1</accession>
<name>A0AA35JHW1_SACUV</name>
<evidence type="ECO:0000313" key="2">
    <source>
        <dbReference type="Proteomes" id="UP001162090"/>
    </source>
</evidence>
<proteinExistence type="predicted"/>
<dbReference type="Proteomes" id="UP001162090">
    <property type="component" value="Chromosome 6"/>
</dbReference>
<gene>
    <name evidence="1" type="primary">SUVC06G0880</name>
    <name evidence="1" type="ORF">SUVC_06G0880</name>
</gene>
<protein>
    <submittedName>
        <fullName evidence="1">Uncharacterized protein</fullName>
    </submittedName>
</protein>